<accession>A0A9W7FRZ2</accession>
<keyword evidence="3" id="KW-1185">Reference proteome</keyword>
<dbReference type="OrthoDB" id="10264456at2759"/>
<dbReference type="PANTHER" id="PTHR45661:SF3">
    <property type="entry name" value="IG-LIKE DOMAIN-CONTAINING PROTEIN"/>
    <property type="match status" value="1"/>
</dbReference>
<feature type="region of interest" description="Disordered" evidence="1">
    <location>
        <begin position="1"/>
        <end position="25"/>
    </location>
</feature>
<protein>
    <submittedName>
        <fullName evidence="2">Uncharacterized protein</fullName>
    </submittedName>
</protein>
<feature type="compositionally biased region" description="Low complexity" evidence="1">
    <location>
        <begin position="1"/>
        <end position="21"/>
    </location>
</feature>
<dbReference type="SUPFAM" id="SSF52058">
    <property type="entry name" value="L domain-like"/>
    <property type="match status" value="1"/>
</dbReference>
<dbReference type="AlphaFoldDB" id="A0A9W7FRZ2"/>
<dbReference type="InterPro" id="IPR026906">
    <property type="entry name" value="LRR_5"/>
</dbReference>
<evidence type="ECO:0000313" key="2">
    <source>
        <dbReference type="EMBL" id="GMI16901.1"/>
    </source>
</evidence>
<evidence type="ECO:0000313" key="3">
    <source>
        <dbReference type="Proteomes" id="UP001165122"/>
    </source>
</evidence>
<dbReference type="EMBL" id="BRXW01000269">
    <property type="protein sequence ID" value="GMI16901.1"/>
    <property type="molecule type" value="Genomic_DNA"/>
</dbReference>
<sequence length="261" mass="28677">MQPKSSPCSSTASTSAASSSAVQTKSRSQQSLNALLSGNNFLNTDDFRRLIVPYLPNDVLMTIRLVSKPWSRVADRFISDSVESGTMVVRGEKDFTNIGWSYTGFEERYELVTRVIFLLNITKVGKCVCYLSYNLVVVDIPEGVERIGNSAFFECRSLTTVSFPTTLTSIGSATFFKCSSLDNVILLHTNLQEIGAGTFQLCSELKSMTIPDSLQTLRDTVFADCSKPVPSNINVNSYVNNKPNDTTSEVVACLRAQQTTP</sequence>
<dbReference type="InterPro" id="IPR053139">
    <property type="entry name" value="Surface_bspA-like"/>
</dbReference>
<comment type="caution">
    <text evidence="2">The sequence shown here is derived from an EMBL/GenBank/DDBJ whole genome shotgun (WGS) entry which is preliminary data.</text>
</comment>
<dbReference type="Proteomes" id="UP001165122">
    <property type="component" value="Unassembled WGS sequence"/>
</dbReference>
<proteinExistence type="predicted"/>
<dbReference type="PANTHER" id="PTHR45661">
    <property type="entry name" value="SURFACE ANTIGEN"/>
    <property type="match status" value="1"/>
</dbReference>
<gene>
    <name evidence="2" type="ORF">TrLO_g12208</name>
</gene>
<dbReference type="Gene3D" id="3.80.10.10">
    <property type="entry name" value="Ribonuclease Inhibitor"/>
    <property type="match status" value="1"/>
</dbReference>
<reference evidence="3" key="1">
    <citation type="journal article" date="2023" name="Commun. Biol.">
        <title>Genome analysis of Parmales, the sister group of diatoms, reveals the evolutionary specialization of diatoms from phago-mixotrophs to photoautotrophs.</title>
        <authorList>
            <person name="Ban H."/>
            <person name="Sato S."/>
            <person name="Yoshikawa S."/>
            <person name="Yamada K."/>
            <person name="Nakamura Y."/>
            <person name="Ichinomiya M."/>
            <person name="Sato N."/>
            <person name="Blanc-Mathieu R."/>
            <person name="Endo H."/>
            <person name="Kuwata A."/>
            <person name="Ogata H."/>
        </authorList>
    </citation>
    <scope>NUCLEOTIDE SEQUENCE [LARGE SCALE GENOMIC DNA]</scope>
    <source>
        <strain evidence="3">NIES 3700</strain>
    </source>
</reference>
<dbReference type="Pfam" id="PF13306">
    <property type="entry name" value="LRR_5"/>
    <property type="match status" value="1"/>
</dbReference>
<evidence type="ECO:0000256" key="1">
    <source>
        <dbReference type="SAM" id="MobiDB-lite"/>
    </source>
</evidence>
<name>A0A9W7FRZ2_9STRA</name>
<dbReference type="InterPro" id="IPR032675">
    <property type="entry name" value="LRR_dom_sf"/>
</dbReference>
<organism evidence="2 3">
    <name type="scientific">Triparma laevis f. longispina</name>
    <dbReference type="NCBI Taxonomy" id="1714387"/>
    <lineage>
        <taxon>Eukaryota</taxon>
        <taxon>Sar</taxon>
        <taxon>Stramenopiles</taxon>
        <taxon>Ochrophyta</taxon>
        <taxon>Bolidophyceae</taxon>
        <taxon>Parmales</taxon>
        <taxon>Triparmaceae</taxon>
        <taxon>Triparma</taxon>
    </lineage>
</organism>